<dbReference type="Proteomes" id="UP000070226">
    <property type="component" value="Unassembled WGS sequence"/>
</dbReference>
<evidence type="ECO:0000256" key="2">
    <source>
        <dbReference type="ARBA" id="ARBA00022801"/>
    </source>
</evidence>
<dbReference type="PANTHER" id="PTHR32494:SF5">
    <property type="entry name" value="ALLANTOATE AMIDOHYDROLASE"/>
    <property type="match status" value="1"/>
</dbReference>
<comment type="similarity">
    <text evidence="1">Belongs to the peptidase M20 family.</text>
</comment>
<feature type="binding site" evidence="3">
    <location>
        <position position="89"/>
    </location>
    <ligand>
        <name>Zn(2+)</name>
        <dbReference type="ChEBI" id="CHEBI:29105"/>
        <label>2</label>
    </ligand>
</feature>
<evidence type="ECO:0000259" key="5">
    <source>
        <dbReference type="Pfam" id="PF07687"/>
    </source>
</evidence>
<evidence type="ECO:0000313" key="7">
    <source>
        <dbReference type="Proteomes" id="UP000070226"/>
    </source>
</evidence>
<dbReference type="InterPro" id="IPR036264">
    <property type="entry name" value="Bact_exopeptidase_dim_dom"/>
</dbReference>
<feature type="binding site" evidence="3">
    <location>
        <position position="78"/>
    </location>
    <ligand>
        <name>Zn(2+)</name>
        <dbReference type="ChEBI" id="CHEBI:29105"/>
        <label>1</label>
    </ligand>
</feature>
<comment type="caution">
    <text evidence="6">The sequence shown here is derived from an EMBL/GenBank/DDBJ whole genome shotgun (WGS) entry which is preliminary data.</text>
</comment>
<dbReference type="AlphaFoldDB" id="A0A133S6B1"/>
<dbReference type="PATRIC" id="fig|39777.7.peg.441"/>
<dbReference type="Pfam" id="PF01546">
    <property type="entry name" value="Peptidase_M20"/>
    <property type="match status" value="1"/>
</dbReference>
<dbReference type="SUPFAM" id="SSF55031">
    <property type="entry name" value="Bacterial exopeptidase dimerisation domain"/>
    <property type="match status" value="1"/>
</dbReference>
<dbReference type="EMBL" id="LRQT01000008">
    <property type="protein sequence ID" value="KXA65228.1"/>
    <property type="molecule type" value="Genomic_DNA"/>
</dbReference>
<dbReference type="GO" id="GO:0046872">
    <property type="term" value="F:metal ion binding"/>
    <property type="evidence" value="ECO:0007669"/>
    <property type="project" value="UniProtKB-KW"/>
</dbReference>
<dbReference type="NCBIfam" id="NF006771">
    <property type="entry name" value="PRK09290.1-5"/>
    <property type="match status" value="1"/>
</dbReference>
<evidence type="ECO:0000313" key="6">
    <source>
        <dbReference type="EMBL" id="KXA65228.1"/>
    </source>
</evidence>
<dbReference type="PIRSF" id="PIRSF001235">
    <property type="entry name" value="Amidase_carbamoylase"/>
    <property type="match status" value="1"/>
</dbReference>
<feature type="binding site" evidence="3">
    <location>
        <position position="188"/>
    </location>
    <ligand>
        <name>Zn(2+)</name>
        <dbReference type="ChEBI" id="CHEBI:29105"/>
        <label>1</label>
    </ligand>
</feature>
<organism evidence="6">
    <name type="scientific">Veillonella atypica</name>
    <dbReference type="NCBI Taxonomy" id="39777"/>
    <lineage>
        <taxon>Bacteria</taxon>
        <taxon>Bacillati</taxon>
        <taxon>Bacillota</taxon>
        <taxon>Negativicutes</taxon>
        <taxon>Veillonellales</taxon>
        <taxon>Veillonellaceae</taxon>
        <taxon>Veillonella</taxon>
    </lineage>
</organism>
<dbReference type="NCBIfam" id="TIGR01879">
    <property type="entry name" value="hydantase"/>
    <property type="match status" value="1"/>
</dbReference>
<sequence>MIRRERLAKDFDSMAQLTAPGEGINRLAFTDADWKGRQYIIDRMTDAGLTVERDDFGNVLGYKVGKNPDLPVVMVGSHTDSVPNGGNYDGVVGVLSAIEAIRSMTDDGFEHDHTIAVVDFMCEESSRFGAATLGSKAMRGELTLQDLHRLVDKQGISLYDALKGRNLNPDAIEHMEYKRPVKSFTEIHIEQGKVLEHEAKTIGIVTGIAAPERFYVTIRGNADHSGATPMNLRHDALCGASKIILGIEEIASMQEEPPVVGTVGVVEVVPGAMNVIPGAVKLGVDIRSISKVARDSVVTLIKEFIDVTAEKRGLSYTIEPVAQDHPVVMNPAMIREIEEAVKSVGVDYMTMPSGAGHDAMHWADDVPTGMIFIPCREGISHNPAELADMDDIVTGAKILDTVLRKLSLESTKLN</sequence>
<protein>
    <submittedName>
        <fullName evidence="6">Putative N-carbamoyl-L-amino-acid hydrolase</fullName>
    </submittedName>
</protein>
<dbReference type="Gene3D" id="3.30.70.360">
    <property type="match status" value="1"/>
</dbReference>
<evidence type="ECO:0000256" key="4">
    <source>
        <dbReference type="PIRSR" id="PIRSR001235-2"/>
    </source>
</evidence>
<keyword evidence="3" id="KW-0862">Zinc</keyword>
<dbReference type="GO" id="GO:0016813">
    <property type="term" value="F:hydrolase activity, acting on carbon-nitrogen (but not peptide) bonds, in linear amidines"/>
    <property type="evidence" value="ECO:0007669"/>
    <property type="project" value="InterPro"/>
</dbReference>
<accession>A0A133S6B1</accession>
<dbReference type="SUPFAM" id="SSF53187">
    <property type="entry name" value="Zn-dependent exopeptidases"/>
    <property type="match status" value="1"/>
</dbReference>
<keyword evidence="2 6" id="KW-0378">Hydrolase</keyword>
<feature type="binding site" evidence="3">
    <location>
        <position position="124"/>
    </location>
    <ligand>
        <name>Zn(2+)</name>
        <dbReference type="ChEBI" id="CHEBI:29105"/>
        <label>2</label>
    </ligand>
</feature>
<feature type="binding site" evidence="4">
    <location>
        <position position="287"/>
    </location>
    <ligand>
        <name>allantoate</name>
        <dbReference type="ChEBI" id="CHEBI:17536"/>
    </ligand>
</feature>
<feature type="binding site" evidence="3">
    <location>
        <position position="381"/>
    </location>
    <ligand>
        <name>Zn(2+)</name>
        <dbReference type="ChEBI" id="CHEBI:29105"/>
        <label>2</label>
    </ligand>
</feature>
<dbReference type="CDD" id="cd03884">
    <property type="entry name" value="M20_bAS"/>
    <property type="match status" value="1"/>
</dbReference>
<dbReference type="InterPro" id="IPR011650">
    <property type="entry name" value="Peptidase_M20_dimer"/>
</dbReference>
<feature type="domain" description="Peptidase M20 dimerisation" evidence="5">
    <location>
        <begin position="214"/>
        <end position="310"/>
    </location>
</feature>
<gene>
    <name evidence="6" type="ORF">HMPREF3233_00451</name>
</gene>
<keyword evidence="3" id="KW-0479">Metal-binding</keyword>
<reference evidence="6 7" key="1">
    <citation type="submission" date="2016-01" db="EMBL/GenBank/DDBJ databases">
        <authorList>
            <person name="Oliw E.H."/>
        </authorList>
    </citation>
    <scope>NUCLEOTIDE SEQUENCE [LARGE SCALE GENOMIC DNA]</scope>
    <source>
        <strain evidence="6 7">CMW7756B</strain>
    </source>
</reference>
<evidence type="ECO:0000256" key="1">
    <source>
        <dbReference type="ARBA" id="ARBA00006153"/>
    </source>
</evidence>
<dbReference type="RefSeq" id="WP_060807227.1">
    <property type="nucleotide sequence ID" value="NZ_KQ958055.1"/>
</dbReference>
<comment type="cofactor">
    <cofactor evidence="3">
        <name>Zn(2+)</name>
        <dbReference type="ChEBI" id="CHEBI:29105"/>
    </cofactor>
    <text evidence="3">Binds 2 Zn(2+) ions per subunit.</text>
</comment>
<dbReference type="STRING" id="39777.B7L28_01430"/>
<dbReference type="Gene3D" id="3.40.630.10">
    <property type="entry name" value="Zn peptidases"/>
    <property type="match status" value="1"/>
</dbReference>
<proteinExistence type="inferred from homology"/>
<dbReference type="PANTHER" id="PTHR32494">
    <property type="entry name" value="ALLANTOATE DEIMINASE-RELATED"/>
    <property type="match status" value="1"/>
</dbReference>
<feature type="binding site" evidence="4">
    <location>
        <position position="274"/>
    </location>
    <ligand>
        <name>allantoate</name>
        <dbReference type="ChEBI" id="CHEBI:17536"/>
    </ligand>
</feature>
<feature type="binding site" evidence="4">
    <location>
        <position position="213"/>
    </location>
    <ligand>
        <name>allantoate</name>
        <dbReference type="ChEBI" id="CHEBI:17536"/>
    </ligand>
</feature>
<dbReference type="InterPro" id="IPR002933">
    <property type="entry name" value="Peptidase_M20"/>
</dbReference>
<name>A0A133S6B1_9FIRM</name>
<dbReference type="Pfam" id="PF07687">
    <property type="entry name" value="M20_dimer"/>
    <property type="match status" value="1"/>
</dbReference>
<dbReference type="InterPro" id="IPR010158">
    <property type="entry name" value="Amidase_Cbmase"/>
</dbReference>
<evidence type="ECO:0000256" key="3">
    <source>
        <dbReference type="PIRSR" id="PIRSR001235-1"/>
    </source>
</evidence>
<feature type="binding site" evidence="3">
    <location>
        <position position="89"/>
    </location>
    <ligand>
        <name>Zn(2+)</name>
        <dbReference type="ChEBI" id="CHEBI:29105"/>
        <label>1</label>
    </ligand>
</feature>